<dbReference type="Proteomes" id="UP001221546">
    <property type="component" value="Chromosome"/>
</dbReference>
<feature type="transmembrane region" description="Helical" evidence="1">
    <location>
        <begin position="244"/>
        <end position="261"/>
    </location>
</feature>
<evidence type="ECO:0000313" key="2">
    <source>
        <dbReference type="EMBL" id="WFU64915.1"/>
    </source>
</evidence>
<feature type="transmembrane region" description="Helical" evidence="1">
    <location>
        <begin position="79"/>
        <end position="98"/>
    </location>
</feature>
<feature type="transmembrane region" description="Helical" evidence="1">
    <location>
        <begin position="220"/>
        <end position="237"/>
    </location>
</feature>
<gene>
    <name evidence="2" type="ORF">QA636_05035</name>
</gene>
<sequence length="312" mass="33847">MKYTTRLFAEFLALTFVGGIGLAVDTTGISLILFPEIAALAYDVFTRPHGKWASQPIRLIATPTITAILGVMITRHWEYSALAVTVVALLSLFAIKLLRSNIGAAISAGVLPMTLGVMSWGYPAAILAGLAVLAIALTLWRRLDPHRYLSEGGKEGQIIETAETPPRNRFWIFALTAFVFALGAVAQATRLHFLLFPPLIVVAYELFGHPDLPGWMSRPVLFPLVCFLTASVGLLLSTSFHAEFLGVTVTMLCSIAILRMFKVHMPPALAVGLIPFVIVHPTFWYPISVFLGAAALIASTRAYSFITHPSAA</sequence>
<protein>
    <submittedName>
        <fullName evidence="2">HPP family protein</fullName>
    </submittedName>
</protein>
<keyword evidence="1" id="KW-0812">Transmembrane</keyword>
<name>A0ABY8JH57_9BRAD</name>
<feature type="transmembrane region" description="Helical" evidence="1">
    <location>
        <begin position="57"/>
        <end position="73"/>
    </location>
</feature>
<feature type="transmembrane region" description="Helical" evidence="1">
    <location>
        <begin position="119"/>
        <end position="140"/>
    </location>
</feature>
<evidence type="ECO:0000313" key="3">
    <source>
        <dbReference type="Proteomes" id="UP001221546"/>
    </source>
</evidence>
<reference evidence="2 3" key="1">
    <citation type="submission" date="2023-04" db="EMBL/GenBank/DDBJ databases">
        <title>Australian commercial rhizobial inoculants.</title>
        <authorList>
            <person name="Kohlmeier M.G."/>
            <person name="O'Hara G.W."/>
            <person name="Colombi E."/>
            <person name="Ramsay J.P."/>
            <person name="Terpolilli J."/>
        </authorList>
    </citation>
    <scope>NUCLEOTIDE SEQUENCE [LARGE SCALE GENOMIC DNA]</scope>
    <source>
        <strain evidence="2 3">CB627</strain>
    </source>
</reference>
<keyword evidence="1" id="KW-0472">Membrane</keyword>
<accession>A0ABY8JH57</accession>
<keyword evidence="3" id="KW-1185">Reference proteome</keyword>
<organism evidence="2 3">
    <name type="scientific">Bradyrhizobium brasilense</name>
    <dbReference type="NCBI Taxonomy" id="1419277"/>
    <lineage>
        <taxon>Bacteria</taxon>
        <taxon>Pseudomonadati</taxon>
        <taxon>Pseudomonadota</taxon>
        <taxon>Alphaproteobacteria</taxon>
        <taxon>Hyphomicrobiales</taxon>
        <taxon>Nitrobacteraceae</taxon>
        <taxon>Bradyrhizobium</taxon>
    </lineage>
</organism>
<keyword evidence="1" id="KW-1133">Transmembrane helix</keyword>
<dbReference type="RefSeq" id="WP_076827249.1">
    <property type="nucleotide sequence ID" value="NZ_CP121646.1"/>
</dbReference>
<dbReference type="EMBL" id="CP121646">
    <property type="protein sequence ID" value="WFU64915.1"/>
    <property type="molecule type" value="Genomic_DNA"/>
</dbReference>
<feature type="transmembrane region" description="Helical" evidence="1">
    <location>
        <begin position="170"/>
        <end position="186"/>
    </location>
</feature>
<proteinExistence type="predicted"/>
<feature type="transmembrane region" description="Helical" evidence="1">
    <location>
        <begin position="7"/>
        <end position="23"/>
    </location>
</feature>
<feature type="transmembrane region" description="Helical" evidence="1">
    <location>
        <begin position="273"/>
        <end position="298"/>
    </location>
</feature>
<evidence type="ECO:0000256" key="1">
    <source>
        <dbReference type="SAM" id="Phobius"/>
    </source>
</evidence>